<proteinExistence type="predicted"/>
<gene>
    <name evidence="1" type="ORF">V3851_18885</name>
</gene>
<dbReference type="Proteomes" id="UP001306950">
    <property type="component" value="Unassembled WGS sequence"/>
</dbReference>
<organism evidence="1 2">
    <name type="scientific">Paenibacillus haidiansis</name>
    <dbReference type="NCBI Taxonomy" id="1574488"/>
    <lineage>
        <taxon>Bacteria</taxon>
        <taxon>Bacillati</taxon>
        <taxon>Bacillota</taxon>
        <taxon>Bacilli</taxon>
        <taxon>Bacillales</taxon>
        <taxon>Paenibacillaceae</taxon>
        <taxon>Paenibacillus</taxon>
    </lineage>
</organism>
<reference evidence="1 2" key="1">
    <citation type="submission" date="2024-02" db="EMBL/GenBank/DDBJ databases">
        <title>A nitrogen-fixing paenibacillus bacterium.</title>
        <authorList>
            <person name="Zhang W.L."/>
            <person name="Chen S.F."/>
        </authorList>
    </citation>
    <scope>NUCLEOTIDE SEQUENCE [LARGE SCALE GENOMIC DNA]</scope>
    <source>
        <strain evidence="1 2">M1</strain>
    </source>
</reference>
<keyword evidence="2" id="KW-1185">Reference proteome</keyword>
<evidence type="ECO:0000313" key="1">
    <source>
        <dbReference type="EMBL" id="MEF2967899.1"/>
    </source>
</evidence>
<dbReference type="RefSeq" id="WP_331848115.1">
    <property type="nucleotide sequence ID" value="NZ_JAZHPZ010000011.1"/>
</dbReference>
<evidence type="ECO:0000313" key="2">
    <source>
        <dbReference type="Proteomes" id="UP001306950"/>
    </source>
</evidence>
<comment type="caution">
    <text evidence="1">The sequence shown here is derived from an EMBL/GenBank/DDBJ whole genome shotgun (WGS) entry which is preliminary data.</text>
</comment>
<sequence length="174" mass="20771">MRDNIQVPFGYEPPVEKRKGTLIYYDAFEHLGEAELERAALLAERRSFGRLVLYPLHEETVKRMTKEPVRAFYKREDMLHDWKRRAGNPDISIEGWEGKRKKYTPVDTALRYLTDKYPSPWFLYLTPENANSFASFSSFEAWIVKIRLLLTKEPSFVHQRLEQYRHRWDVAADE</sequence>
<accession>A0ABU7VVU7</accession>
<dbReference type="SUPFAM" id="SSF52374">
    <property type="entry name" value="Nucleotidylyl transferase"/>
    <property type="match status" value="1"/>
</dbReference>
<name>A0ABU7VVU7_9BACL</name>
<protein>
    <submittedName>
        <fullName evidence="1">Uncharacterized protein</fullName>
    </submittedName>
</protein>
<dbReference type="EMBL" id="JAZHPZ010000011">
    <property type="protein sequence ID" value="MEF2967899.1"/>
    <property type="molecule type" value="Genomic_DNA"/>
</dbReference>